<gene>
    <name evidence="4" type="ORF">B0A50_02861</name>
</gene>
<dbReference type="PANTHER" id="PTHR47990">
    <property type="entry name" value="2-OXOGLUTARATE (2OG) AND FE(II)-DEPENDENT OXYGENASE SUPERFAMILY PROTEIN-RELATED"/>
    <property type="match status" value="1"/>
</dbReference>
<comment type="similarity">
    <text evidence="1 2">Belongs to the iron/ascorbate-dependent oxidoreductase family.</text>
</comment>
<keyword evidence="2" id="KW-0560">Oxidoreductase</keyword>
<dbReference type="AlphaFoldDB" id="A0A4U0U6A0"/>
<dbReference type="InterPro" id="IPR050231">
    <property type="entry name" value="Iron_ascorbate_oxido_reductase"/>
</dbReference>
<keyword evidence="5" id="KW-1185">Reference proteome</keyword>
<name>A0A4U0U6A0_9PEZI</name>
<accession>A0A4U0U6A0</accession>
<evidence type="ECO:0000259" key="3">
    <source>
        <dbReference type="PROSITE" id="PS51471"/>
    </source>
</evidence>
<dbReference type="InterPro" id="IPR005123">
    <property type="entry name" value="Oxoglu/Fe-dep_dioxygenase_dom"/>
</dbReference>
<dbReference type="InterPro" id="IPR044861">
    <property type="entry name" value="IPNS-like_FE2OG_OXY"/>
</dbReference>
<dbReference type="Proteomes" id="UP000308549">
    <property type="component" value="Unassembled WGS sequence"/>
</dbReference>
<protein>
    <recommendedName>
        <fullName evidence="3">Fe2OG dioxygenase domain-containing protein</fullName>
    </recommendedName>
</protein>
<sequence>MEFTSFSGRKRTLAGNTARKAEFNEIPTISLTAPQGQVIAQLQDACTRDHGVPQHAIDGVFATARRFFDQDLELKTAVHYKKSAILRGYEPIAEVMTDETKKADLNEAFNCGYEPELDTQRPDGAQAVDSSLDSAMQGSNAWPSQAGFKTGVAAYYGQVLALARRLMRLFASALELPTDFFDSVVTQPGAMLRLLKYPAQDPSRSDALGIGAHTDIECFTILAQGTQPALQILNVDGHWIQAPPVPGTFVVNIGGELSRLIADKTLTLMPYRLVDMLARWSNDKFISTVHRVLNITGEERYSVPFFFGPSYDTILRPLRTCVGEGTEAKYEPVKAGDYVYQRLTKSRLSKEEAETKSLLASGVAAA</sequence>
<proteinExistence type="inferred from homology"/>
<dbReference type="Pfam" id="PF03171">
    <property type="entry name" value="2OG-FeII_Oxy"/>
    <property type="match status" value="1"/>
</dbReference>
<dbReference type="SUPFAM" id="SSF51197">
    <property type="entry name" value="Clavaminate synthase-like"/>
    <property type="match status" value="1"/>
</dbReference>
<dbReference type="InterPro" id="IPR026992">
    <property type="entry name" value="DIOX_N"/>
</dbReference>
<evidence type="ECO:0000313" key="5">
    <source>
        <dbReference type="Proteomes" id="UP000308549"/>
    </source>
</evidence>
<dbReference type="EMBL" id="NAJL01000012">
    <property type="protein sequence ID" value="TKA30142.1"/>
    <property type="molecule type" value="Genomic_DNA"/>
</dbReference>
<keyword evidence="2" id="KW-0408">Iron</keyword>
<organism evidence="4 5">
    <name type="scientific">Salinomyces thailandicus</name>
    <dbReference type="NCBI Taxonomy" id="706561"/>
    <lineage>
        <taxon>Eukaryota</taxon>
        <taxon>Fungi</taxon>
        <taxon>Dikarya</taxon>
        <taxon>Ascomycota</taxon>
        <taxon>Pezizomycotina</taxon>
        <taxon>Dothideomycetes</taxon>
        <taxon>Dothideomycetidae</taxon>
        <taxon>Mycosphaerellales</taxon>
        <taxon>Teratosphaeriaceae</taxon>
        <taxon>Salinomyces</taxon>
    </lineage>
</organism>
<evidence type="ECO:0000256" key="1">
    <source>
        <dbReference type="ARBA" id="ARBA00008056"/>
    </source>
</evidence>
<dbReference type="GO" id="GO:0046872">
    <property type="term" value="F:metal ion binding"/>
    <property type="evidence" value="ECO:0007669"/>
    <property type="project" value="UniProtKB-KW"/>
</dbReference>
<dbReference type="Pfam" id="PF14226">
    <property type="entry name" value="DIOX_N"/>
    <property type="match status" value="1"/>
</dbReference>
<dbReference type="GO" id="GO:0044283">
    <property type="term" value="P:small molecule biosynthetic process"/>
    <property type="evidence" value="ECO:0007669"/>
    <property type="project" value="UniProtKB-ARBA"/>
</dbReference>
<dbReference type="Gene3D" id="2.60.120.330">
    <property type="entry name" value="B-lactam Antibiotic, Isopenicillin N Synthase, Chain"/>
    <property type="match status" value="1"/>
</dbReference>
<dbReference type="InterPro" id="IPR027443">
    <property type="entry name" value="IPNS-like_sf"/>
</dbReference>
<reference evidence="4 5" key="1">
    <citation type="submission" date="2017-03" db="EMBL/GenBank/DDBJ databases">
        <title>Genomes of endolithic fungi from Antarctica.</title>
        <authorList>
            <person name="Coleine C."/>
            <person name="Masonjones S."/>
            <person name="Stajich J.E."/>
        </authorList>
    </citation>
    <scope>NUCLEOTIDE SEQUENCE [LARGE SCALE GENOMIC DNA]</scope>
    <source>
        <strain evidence="4 5">CCFEE 6315</strain>
    </source>
</reference>
<dbReference type="GO" id="GO:0016491">
    <property type="term" value="F:oxidoreductase activity"/>
    <property type="evidence" value="ECO:0007669"/>
    <property type="project" value="UniProtKB-KW"/>
</dbReference>
<feature type="domain" description="Fe2OG dioxygenase" evidence="3">
    <location>
        <begin position="187"/>
        <end position="309"/>
    </location>
</feature>
<comment type="caution">
    <text evidence="4">The sequence shown here is derived from an EMBL/GenBank/DDBJ whole genome shotgun (WGS) entry which is preliminary data.</text>
</comment>
<keyword evidence="2" id="KW-0479">Metal-binding</keyword>
<dbReference type="OrthoDB" id="288590at2759"/>
<dbReference type="PROSITE" id="PS51471">
    <property type="entry name" value="FE2OG_OXY"/>
    <property type="match status" value="1"/>
</dbReference>
<evidence type="ECO:0000313" key="4">
    <source>
        <dbReference type="EMBL" id="TKA30142.1"/>
    </source>
</evidence>
<evidence type="ECO:0000256" key="2">
    <source>
        <dbReference type="RuleBase" id="RU003682"/>
    </source>
</evidence>